<evidence type="ECO:0000259" key="2">
    <source>
        <dbReference type="PROSITE" id="PS50004"/>
    </source>
</evidence>
<dbReference type="InterPro" id="IPR000008">
    <property type="entry name" value="C2_dom"/>
</dbReference>
<feature type="region of interest" description="Disordered" evidence="1">
    <location>
        <begin position="124"/>
        <end position="147"/>
    </location>
</feature>
<evidence type="ECO:0000256" key="1">
    <source>
        <dbReference type="SAM" id="MobiDB-lite"/>
    </source>
</evidence>
<sequence>ARDLPTIDAIAGTVDPFVEVKAGNLKGLTEHREKNPNPEWRQAFAFSVEHLPWPSSQFEVVVKDKDVLSSAFIGHVIFAMADVPERQVGPQWYRLAHRNGDKLHRGEIMLAVWTSVQAEDACCQHSDAHHSGPAGGSPRGAPRTSNT</sequence>
<dbReference type="EMBL" id="CM029051">
    <property type="protein sequence ID" value="KAG2564090.1"/>
    <property type="molecule type" value="Genomic_DNA"/>
</dbReference>
<feature type="non-terminal residue" evidence="3">
    <location>
        <position position="1"/>
    </location>
</feature>
<dbReference type="AlphaFoldDB" id="A0A8T0PQX9"/>
<organism evidence="3 4">
    <name type="scientific">Panicum virgatum</name>
    <name type="common">Blackwell switchgrass</name>
    <dbReference type="NCBI Taxonomy" id="38727"/>
    <lineage>
        <taxon>Eukaryota</taxon>
        <taxon>Viridiplantae</taxon>
        <taxon>Streptophyta</taxon>
        <taxon>Embryophyta</taxon>
        <taxon>Tracheophyta</taxon>
        <taxon>Spermatophyta</taxon>
        <taxon>Magnoliopsida</taxon>
        <taxon>Liliopsida</taxon>
        <taxon>Poales</taxon>
        <taxon>Poaceae</taxon>
        <taxon>PACMAD clade</taxon>
        <taxon>Panicoideae</taxon>
        <taxon>Panicodae</taxon>
        <taxon>Paniceae</taxon>
        <taxon>Panicinae</taxon>
        <taxon>Panicum</taxon>
        <taxon>Panicum sect. Hiantes</taxon>
    </lineage>
</organism>
<name>A0A8T0PQX9_PANVG</name>
<dbReference type="Gene3D" id="2.60.40.150">
    <property type="entry name" value="C2 domain"/>
    <property type="match status" value="1"/>
</dbReference>
<dbReference type="PROSITE" id="PS50004">
    <property type="entry name" value="C2"/>
    <property type="match status" value="1"/>
</dbReference>
<dbReference type="InterPro" id="IPR035892">
    <property type="entry name" value="C2_domain_sf"/>
</dbReference>
<feature type="non-terminal residue" evidence="3">
    <location>
        <position position="147"/>
    </location>
</feature>
<protein>
    <recommendedName>
        <fullName evidence="2">C2 domain-containing protein</fullName>
    </recommendedName>
</protein>
<dbReference type="InterPro" id="IPR047259">
    <property type="entry name" value="QUIRKY-like"/>
</dbReference>
<evidence type="ECO:0000313" key="4">
    <source>
        <dbReference type="Proteomes" id="UP000823388"/>
    </source>
</evidence>
<dbReference type="Pfam" id="PF00168">
    <property type="entry name" value="C2"/>
    <property type="match status" value="1"/>
</dbReference>
<evidence type="ECO:0000313" key="3">
    <source>
        <dbReference type="EMBL" id="KAG2564090.1"/>
    </source>
</evidence>
<comment type="caution">
    <text evidence="3">The sequence shown here is derived from an EMBL/GenBank/DDBJ whole genome shotgun (WGS) entry which is preliminary data.</text>
</comment>
<accession>A0A8T0PQX9</accession>
<dbReference type="PANTHER" id="PTHR31425:SF27">
    <property type="entry name" value="OS04G0691800 PROTEIN"/>
    <property type="match status" value="1"/>
</dbReference>
<dbReference type="Proteomes" id="UP000823388">
    <property type="component" value="Chromosome 8K"/>
</dbReference>
<proteinExistence type="predicted"/>
<dbReference type="SMART" id="SM00239">
    <property type="entry name" value="C2"/>
    <property type="match status" value="1"/>
</dbReference>
<feature type="domain" description="C2" evidence="2">
    <location>
        <begin position="1"/>
        <end position="93"/>
    </location>
</feature>
<reference evidence="3" key="1">
    <citation type="submission" date="2020-05" db="EMBL/GenBank/DDBJ databases">
        <title>WGS assembly of Panicum virgatum.</title>
        <authorList>
            <person name="Lovell J.T."/>
            <person name="Jenkins J."/>
            <person name="Shu S."/>
            <person name="Juenger T.E."/>
            <person name="Schmutz J."/>
        </authorList>
    </citation>
    <scope>NUCLEOTIDE SEQUENCE</scope>
    <source>
        <strain evidence="3">AP13</strain>
    </source>
</reference>
<dbReference type="SUPFAM" id="SSF49562">
    <property type="entry name" value="C2 domain (Calcium/lipid-binding domain, CaLB)"/>
    <property type="match status" value="1"/>
</dbReference>
<dbReference type="PANTHER" id="PTHR31425">
    <property type="entry name" value="PHOSPHORIBOSYLANTHRANILATE TRANSFERASE ISOFORM 1"/>
    <property type="match status" value="1"/>
</dbReference>
<gene>
    <name evidence="3" type="ORF">PVAP13_8KG251960</name>
</gene>
<keyword evidence="4" id="KW-1185">Reference proteome</keyword>